<evidence type="ECO:0000313" key="3">
    <source>
        <dbReference type="EMBL" id="CAF0999615.1"/>
    </source>
</evidence>
<reference evidence="3" key="1">
    <citation type="submission" date="2021-02" db="EMBL/GenBank/DDBJ databases">
        <authorList>
            <person name="Nowell W R."/>
        </authorList>
    </citation>
    <scope>NUCLEOTIDE SEQUENCE</scope>
</reference>
<accession>A0A814GQF2</accession>
<comment type="caution">
    <text evidence="3">The sequence shown here is derived from an EMBL/GenBank/DDBJ whole genome shotgun (WGS) entry which is preliminary data.</text>
</comment>
<feature type="transmembrane region" description="Helical" evidence="1">
    <location>
        <begin position="397"/>
        <end position="420"/>
    </location>
</feature>
<dbReference type="GO" id="GO:0031175">
    <property type="term" value="P:neuron projection development"/>
    <property type="evidence" value="ECO:0007669"/>
    <property type="project" value="TreeGrafter"/>
</dbReference>
<feature type="transmembrane region" description="Helical" evidence="1">
    <location>
        <begin position="441"/>
        <end position="474"/>
    </location>
</feature>
<dbReference type="PANTHER" id="PTHR11683">
    <property type="entry name" value="MYELIN PROTEOLIPID"/>
    <property type="match status" value="1"/>
</dbReference>
<evidence type="ECO:0000256" key="1">
    <source>
        <dbReference type="SAM" id="Phobius"/>
    </source>
</evidence>
<dbReference type="Proteomes" id="UP000663877">
    <property type="component" value="Unassembled WGS sequence"/>
</dbReference>
<dbReference type="GO" id="GO:0005886">
    <property type="term" value="C:plasma membrane"/>
    <property type="evidence" value="ECO:0007669"/>
    <property type="project" value="TreeGrafter"/>
</dbReference>
<name>A0A814GQF2_9BILA</name>
<protein>
    <recommendedName>
        <fullName evidence="5">NHL repeat containing protein-like protein</fullName>
    </recommendedName>
</protein>
<dbReference type="Gene3D" id="2.40.10.500">
    <property type="match status" value="1"/>
</dbReference>
<evidence type="ECO:0008006" key="5">
    <source>
        <dbReference type="Google" id="ProtNLM"/>
    </source>
</evidence>
<organism evidence="3 4">
    <name type="scientific">Adineta steineri</name>
    <dbReference type="NCBI Taxonomy" id="433720"/>
    <lineage>
        <taxon>Eukaryota</taxon>
        <taxon>Metazoa</taxon>
        <taxon>Spiralia</taxon>
        <taxon>Gnathifera</taxon>
        <taxon>Rotifera</taxon>
        <taxon>Eurotatoria</taxon>
        <taxon>Bdelloidea</taxon>
        <taxon>Adinetida</taxon>
        <taxon>Adinetidae</taxon>
        <taxon>Adineta</taxon>
    </lineage>
</organism>
<gene>
    <name evidence="3" type="ORF">BJG266_LOCUS15857</name>
</gene>
<proteinExistence type="predicted"/>
<dbReference type="AlphaFoldDB" id="A0A814GQF2"/>
<dbReference type="EMBL" id="CAJNOI010000071">
    <property type="protein sequence ID" value="CAF0999615.1"/>
    <property type="molecule type" value="Genomic_DNA"/>
</dbReference>
<keyword evidence="1" id="KW-1133">Transmembrane helix</keyword>
<dbReference type="Pfam" id="PF01275">
    <property type="entry name" value="Myelin_PLP"/>
    <property type="match status" value="1"/>
</dbReference>
<dbReference type="InterPro" id="IPR011042">
    <property type="entry name" value="6-blade_b-propeller_TolB-like"/>
</dbReference>
<evidence type="ECO:0000256" key="2">
    <source>
        <dbReference type="SAM" id="SignalP"/>
    </source>
</evidence>
<evidence type="ECO:0000313" key="4">
    <source>
        <dbReference type="Proteomes" id="UP000663877"/>
    </source>
</evidence>
<dbReference type="InterPro" id="IPR001614">
    <property type="entry name" value="Myelin_PLP"/>
</dbReference>
<dbReference type="Gene3D" id="2.120.10.30">
    <property type="entry name" value="TolB, C-terminal domain"/>
    <property type="match status" value="2"/>
</dbReference>
<sequence>MSIWLFIIIIGQVSALSYNLPKFCSNASWDLNAITFTNISTVTGAPLAIFINTNDTIYVVDRANNKIQIWFNNSIGRTQTIHGNFSASFSIFVTTNGDIYVDNGAFNHRVDKWTLNGNISVSVMYASTPCFGLFVDTNDTLYCSMYLLNQVVKRWLNDNSSTLTTIAGTGTAGNTSSMLHNPCGIYVNTNFDLYVADYFNNRIQLFQSGQLNGTTVAGAGSLNTTITLNGPGAIILDADNYLFIVDYLNSRIVGSGPNGFRCLAGCSGSSGSAPNQLSNPATLSFDSYGNMFVTDLGNSRIQKFILSTNPCDEITSTVTSTTTVNPTTTVTSTTTENPKDKNQYIIMIYKTPYPSLISFLILMIGCILFTMSTIYTLYKVQYSDKWKCSQCLQISRLIIGCGVTITLLFGLCSVFLASIFSGKSTKKNFWSYRKNICARILNGFFLIITFLLTISWFGIVCLTFIPFYGLFYVYFLVCNNRYGTASGSFVNILNEMNQYAHRFDEKPQNFKLADVCQPSYHDYFSLSIVTTASSILVIISLIFLMIAQGANHAHIHNERSHYELTHQSDQDIEDTKM</sequence>
<keyword evidence="1" id="KW-0472">Membrane</keyword>
<dbReference type="CDD" id="cd05819">
    <property type="entry name" value="NHL"/>
    <property type="match status" value="1"/>
</dbReference>
<feature type="transmembrane region" description="Helical" evidence="1">
    <location>
        <begin position="31"/>
        <end position="52"/>
    </location>
</feature>
<feature type="chain" id="PRO_5032768929" description="NHL repeat containing protein-like protein" evidence="2">
    <location>
        <begin position="16"/>
        <end position="577"/>
    </location>
</feature>
<keyword evidence="2" id="KW-0732">Signal</keyword>
<feature type="signal peptide" evidence="2">
    <location>
        <begin position="1"/>
        <end position="15"/>
    </location>
</feature>
<feature type="transmembrane region" description="Helical" evidence="1">
    <location>
        <begin position="523"/>
        <end position="547"/>
    </location>
</feature>
<dbReference type="PANTHER" id="PTHR11683:SF12">
    <property type="entry name" value="M6, ISOFORM F"/>
    <property type="match status" value="1"/>
</dbReference>
<dbReference type="SUPFAM" id="SSF101898">
    <property type="entry name" value="NHL repeat"/>
    <property type="match status" value="1"/>
</dbReference>
<feature type="transmembrane region" description="Helical" evidence="1">
    <location>
        <begin position="356"/>
        <end position="377"/>
    </location>
</feature>
<keyword evidence="1" id="KW-0812">Transmembrane</keyword>